<gene>
    <name evidence="1" type="ORF">Z959_p0024</name>
</gene>
<accession>A0AA40IRG9</accession>
<evidence type="ECO:0008006" key="3">
    <source>
        <dbReference type="Google" id="ProtNLM"/>
    </source>
</evidence>
<sequence>MFKFLKKVFNNNIKNNIKTYEYAFDTTNIPENFDLKYEFKNARVNGVQYSKPDKTKLKHDVVDLVFEKNKFDKYAVKVIQNGIKLGYLARYEHPKILTHIFHKEKGLVIAKLKRINIKTMNIDIFFYDNKNKIYNNVETKLTKTTKKDEFGISRQQSLEYVQDGDKLTVSYNFKTETYEVLTEFKESVGELTKSLSKKLYNLNIPDSDIFCCITNKSDKEDSKIYTADLIVSYIIRNQH</sequence>
<keyword evidence="2" id="KW-1185">Reference proteome</keyword>
<evidence type="ECO:0000313" key="1">
    <source>
        <dbReference type="EMBL" id="KEI11461.1"/>
    </source>
</evidence>
<evidence type="ECO:0000313" key="2">
    <source>
        <dbReference type="Proteomes" id="UP000027770"/>
    </source>
</evidence>
<dbReference type="Proteomes" id="UP000027770">
    <property type="component" value="Plasmid p2Cn27606"/>
</dbReference>
<reference evidence="2" key="1">
    <citation type="journal article" date="2014" name="PLoS ONE">
        <title>Plasmidome interchange between Clostridium botulinum, Clostridium novyi and Clostridium haemolyticum converts strains of independent lineages into distinctly different pathogens.</title>
        <authorList>
            <person name="Skarin H."/>
            <person name="Segerman B."/>
        </authorList>
    </citation>
    <scope>NUCLEOTIDE SEQUENCE [LARGE SCALE GENOMIC DNA]</scope>
    <source>
        <strain evidence="2">ATCC 27606</strain>
    </source>
</reference>
<geneLocation type="plasmid" evidence="1 2">
    <name>p2Cn27606</name>
</geneLocation>
<dbReference type="AlphaFoldDB" id="A0AA40IRG9"/>
<dbReference type="EMBL" id="JENW01000167">
    <property type="protein sequence ID" value="KEI11461.1"/>
    <property type="molecule type" value="Genomic_DNA"/>
</dbReference>
<name>A0AA40IRG9_CLONO</name>
<dbReference type="Gene3D" id="3.30.70.2330">
    <property type="match status" value="1"/>
</dbReference>
<protein>
    <recommendedName>
        <fullName evidence="3">HIRAN domain-containing protein</fullName>
    </recommendedName>
</protein>
<proteinExistence type="predicted"/>
<keyword evidence="1" id="KW-0614">Plasmid</keyword>
<organism evidence="1 2">
    <name type="scientific">Clostridium novyi B str. ATCC 27606</name>
    <dbReference type="NCBI Taxonomy" id="1443123"/>
    <lineage>
        <taxon>Bacteria</taxon>
        <taxon>Bacillati</taxon>
        <taxon>Bacillota</taxon>
        <taxon>Clostridia</taxon>
        <taxon>Eubacteriales</taxon>
        <taxon>Clostridiaceae</taxon>
        <taxon>Clostridium</taxon>
    </lineage>
</organism>
<comment type="caution">
    <text evidence="1">The sequence shown here is derived from an EMBL/GenBank/DDBJ whole genome shotgun (WGS) entry which is preliminary data.</text>
</comment>
<dbReference type="RefSeq" id="WP_039222542.1">
    <property type="nucleotide sequence ID" value="NZ_CM003350.1"/>
</dbReference>